<evidence type="ECO:0000256" key="1">
    <source>
        <dbReference type="SAM" id="MobiDB-lite"/>
    </source>
</evidence>
<proteinExistence type="predicted"/>
<accession>A0A9P6D3F9</accession>
<evidence type="ECO:0000313" key="2">
    <source>
        <dbReference type="EMBL" id="KAF9491091.1"/>
    </source>
</evidence>
<gene>
    <name evidence="2" type="ORF">BDN71DRAFT_1434166</name>
</gene>
<comment type="caution">
    <text evidence="2">The sequence shown here is derived from an EMBL/GenBank/DDBJ whole genome shotgun (WGS) entry which is preliminary data.</text>
</comment>
<dbReference type="AlphaFoldDB" id="A0A9P6D3F9"/>
<keyword evidence="3" id="KW-1185">Reference proteome</keyword>
<protein>
    <submittedName>
        <fullName evidence="2">Uncharacterized protein</fullName>
    </submittedName>
</protein>
<name>A0A9P6D3F9_PLEER</name>
<reference evidence="2" key="1">
    <citation type="submission" date="2020-11" db="EMBL/GenBank/DDBJ databases">
        <authorList>
            <consortium name="DOE Joint Genome Institute"/>
            <person name="Ahrendt S."/>
            <person name="Riley R."/>
            <person name="Andreopoulos W."/>
            <person name="Labutti K."/>
            <person name="Pangilinan J."/>
            <person name="Ruiz-Duenas F.J."/>
            <person name="Barrasa J.M."/>
            <person name="Sanchez-Garcia M."/>
            <person name="Camarero S."/>
            <person name="Miyauchi S."/>
            <person name="Serrano A."/>
            <person name="Linde D."/>
            <person name="Babiker R."/>
            <person name="Drula E."/>
            <person name="Ayuso-Fernandez I."/>
            <person name="Pacheco R."/>
            <person name="Padilla G."/>
            <person name="Ferreira P."/>
            <person name="Barriuso J."/>
            <person name="Kellner H."/>
            <person name="Castanera R."/>
            <person name="Alfaro M."/>
            <person name="Ramirez L."/>
            <person name="Pisabarro A.G."/>
            <person name="Kuo A."/>
            <person name="Tritt A."/>
            <person name="Lipzen A."/>
            <person name="He G."/>
            <person name="Yan M."/>
            <person name="Ng V."/>
            <person name="Cullen D."/>
            <person name="Martin F."/>
            <person name="Rosso M.-N."/>
            <person name="Henrissat B."/>
            <person name="Hibbett D."/>
            <person name="Martinez A.T."/>
            <person name="Grigoriev I.V."/>
        </authorList>
    </citation>
    <scope>NUCLEOTIDE SEQUENCE</scope>
    <source>
        <strain evidence="2">ATCC 90797</strain>
    </source>
</reference>
<evidence type="ECO:0000313" key="3">
    <source>
        <dbReference type="Proteomes" id="UP000807025"/>
    </source>
</evidence>
<organism evidence="2 3">
    <name type="scientific">Pleurotus eryngii</name>
    <name type="common">Boletus of the steppes</name>
    <dbReference type="NCBI Taxonomy" id="5323"/>
    <lineage>
        <taxon>Eukaryota</taxon>
        <taxon>Fungi</taxon>
        <taxon>Dikarya</taxon>
        <taxon>Basidiomycota</taxon>
        <taxon>Agaricomycotina</taxon>
        <taxon>Agaricomycetes</taxon>
        <taxon>Agaricomycetidae</taxon>
        <taxon>Agaricales</taxon>
        <taxon>Pleurotineae</taxon>
        <taxon>Pleurotaceae</taxon>
        <taxon>Pleurotus</taxon>
    </lineage>
</organism>
<sequence length="121" mass="13602">MHNQLMNILKTTIERYTTPLPDDATDAQKAVPKATETGQSVRDSDDEMDVGDYPDNLDPVTLTEALGQVLKPYAQGILVKEENKALQRLLSGYAEFTSQDEADCLWKPYMKAGVDWIDYCE</sequence>
<dbReference type="Proteomes" id="UP000807025">
    <property type="component" value="Unassembled WGS sequence"/>
</dbReference>
<dbReference type="EMBL" id="MU154626">
    <property type="protein sequence ID" value="KAF9491091.1"/>
    <property type="molecule type" value="Genomic_DNA"/>
</dbReference>
<feature type="region of interest" description="Disordered" evidence="1">
    <location>
        <begin position="17"/>
        <end position="56"/>
    </location>
</feature>